<dbReference type="CDD" id="cd24119">
    <property type="entry name" value="ASKHA_NBD_MtPPX2-like"/>
    <property type="match status" value="1"/>
</dbReference>
<name>A0A8I1LDR3_9CORY</name>
<dbReference type="EMBL" id="JAEHFL010000020">
    <property type="protein sequence ID" value="MBK3429039.1"/>
    <property type="molecule type" value="Genomic_DNA"/>
</dbReference>
<gene>
    <name evidence="2" type="ORF">JDP02_11065</name>
</gene>
<evidence type="ECO:0000259" key="1">
    <source>
        <dbReference type="Pfam" id="PF02541"/>
    </source>
</evidence>
<sequence length="321" mass="34399">MTRVAAIDCGTNSIRLLISEIQEDGKVRDITRTMEIIRLGEGVDATGEIAPAALDRARVALEGYVRQMKFEKVTRVRMVATSATRDAKNQQEFFDMTAELLGQIQPGAQAEVVSGEEEALLSFNGAVADVEPDRGPFCVIDLGGGSTEFVVGTADGDILGTHSARMGCVRLTERIMRTDPPTESEIEIASEYVGERTAEVEKIVPISKARTIVGCAGTFTTLSALAQGLERYDADAIHGSELRFDALRVLLQQLIGLPSDVRALNPVIHPGRADVIGGGAVAVEGIMQLIERNCDARSFFISEKDILDGIIAGLAAEGTPR</sequence>
<dbReference type="InterPro" id="IPR050273">
    <property type="entry name" value="GppA/Ppx_hydrolase"/>
</dbReference>
<dbReference type="Proteomes" id="UP000603369">
    <property type="component" value="Unassembled WGS sequence"/>
</dbReference>
<feature type="domain" description="Ppx/GppA phosphatase N-terminal" evidence="1">
    <location>
        <begin position="23"/>
        <end position="294"/>
    </location>
</feature>
<dbReference type="GO" id="GO:0016462">
    <property type="term" value="F:pyrophosphatase activity"/>
    <property type="evidence" value="ECO:0007669"/>
    <property type="project" value="TreeGrafter"/>
</dbReference>
<dbReference type="Gene3D" id="3.30.420.150">
    <property type="entry name" value="Exopolyphosphatase. Domain 2"/>
    <property type="match status" value="1"/>
</dbReference>
<reference evidence="2 3" key="1">
    <citation type="submission" date="2020-12" db="EMBL/GenBank/DDBJ databases">
        <title>Draft genome sequence of the commensal strain Corynebacterium tuberculostearicum MFP09/CIP 102622 isolated from human skin.</title>
        <authorList>
            <person name="Boukerb A.M."/>
            <person name="Janvier X."/>
            <person name="Feuilloley M.G.J."/>
            <person name="Groboillot A."/>
        </authorList>
    </citation>
    <scope>NUCLEOTIDE SEQUENCE [LARGE SCALE GENOMIC DNA]</scope>
    <source>
        <strain evidence="2 3">CIP 102622</strain>
    </source>
</reference>
<dbReference type="InterPro" id="IPR043129">
    <property type="entry name" value="ATPase_NBD"/>
</dbReference>
<dbReference type="RefSeq" id="WP_200436290.1">
    <property type="nucleotide sequence ID" value="NZ_CP175770.1"/>
</dbReference>
<comment type="caution">
    <text evidence="2">The sequence shown here is derived from an EMBL/GenBank/DDBJ whole genome shotgun (WGS) entry which is preliminary data.</text>
</comment>
<dbReference type="InterPro" id="IPR003695">
    <property type="entry name" value="Ppx_GppA_N"/>
</dbReference>
<keyword evidence="3" id="KW-1185">Reference proteome</keyword>
<dbReference type="PANTHER" id="PTHR30005">
    <property type="entry name" value="EXOPOLYPHOSPHATASE"/>
    <property type="match status" value="1"/>
</dbReference>
<evidence type="ECO:0000313" key="2">
    <source>
        <dbReference type="EMBL" id="MBK3429039.1"/>
    </source>
</evidence>
<dbReference type="AlphaFoldDB" id="A0A8I1LDR3"/>
<organism evidence="2 3">
    <name type="scientific">Corynebacterium tuberculostearicum</name>
    <dbReference type="NCBI Taxonomy" id="38304"/>
    <lineage>
        <taxon>Bacteria</taxon>
        <taxon>Bacillati</taxon>
        <taxon>Actinomycetota</taxon>
        <taxon>Actinomycetes</taxon>
        <taxon>Mycobacteriales</taxon>
        <taxon>Corynebacteriaceae</taxon>
        <taxon>Corynebacterium</taxon>
    </lineage>
</organism>
<protein>
    <submittedName>
        <fullName evidence="2">Ppx/GppA family phosphatase</fullName>
    </submittedName>
</protein>
<dbReference type="Gene3D" id="3.30.420.40">
    <property type="match status" value="1"/>
</dbReference>
<accession>A0A8I1LDR3</accession>
<evidence type="ECO:0000313" key="3">
    <source>
        <dbReference type="Proteomes" id="UP000603369"/>
    </source>
</evidence>
<dbReference type="Pfam" id="PF02541">
    <property type="entry name" value="Ppx-GppA"/>
    <property type="match status" value="1"/>
</dbReference>
<dbReference type="SUPFAM" id="SSF53067">
    <property type="entry name" value="Actin-like ATPase domain"/>
    <property type="match status" value="2"/>
</dbReference>
<dbReference type="PANTHER" id="PTHR30005:SF13">
    <property type="entry name" value="EXOPOLYPHOSPHATASE 2"/>
    <property type="match status" value="1"/>
</dbReference>
<proteinExistence type="predicted"/>